<gene>
    <name evidence="1" type="ORF">DI487_00795</name>
</gene>
<name>A0A2U8QR50_9FLAO</name>
<dbReference type="AlphaFoldDB" id="A0A2U8QR50"/>
<dbReference type="Proteomes" id="UP000245429">
    <property type="component" value="Chromosome"/>
</dbReference>
<reference evidence="1 2" key="1">
    <citation type="submission" date="2018-05" db="EMBL/GenBank/DDBJ databases">
        <title>Flavobacterium sp. MEBiC07310.</title>
        <authorList>
            <person name="Baek K."/>
        </authorList>
    </citation>
    <scope>NUCLEOTIDE SEQUENCE [LARGE SCALE GENOMIC DNA]</scope>
    <source>
        <strain evidence="1 2">MEBiC07310</strain>
    </source>
</reference>
<proteinExistence type="predicted"/>
<evidence type="ECO:0008006" key="3">
    <source>
        <dbReference type="Google" id="ProtNLM"/>
    </source>
</evidence>
<dbReference type="RefSeq" id="WP_109567960.1">
    <property type="nucleotide sequence ID" value="NZ_CP029463.1"/>
</dbReference>
<dbReference type="KEGG" id="fse:DI487_00795"/>
<sequence>MEDNTNNDSGMNFLLGCLALGGFVWAINEKNKVSQLTSALQKSQTSYLKLLNDYTKHQSSFTEEIKRQLVELRKNYEGINDAVAIELKSITELIEGGQEETAIAKLTKVIENLLKDKYIAEGKASDTKSCPQLFKMLQGALNFNWIDQNEYNFSNLLREQRNQEAHELAVKFPENWRYISFLSGIEIIYKLKGFRNN</sequence>
<protein>
    <recommendedName>
        <fullName evidence="3">DUF4145 domain-containing protein</fullName>
    </recommendedName>
</protein>
<evidence type="ECO:0000313" key="2">
    <source>
        <dbReference type="Proteomes" id="UP000245429"/>
    </source>
</evidence>
<evidence type="ECO:0000313" key="1">
    <source>
        <dbReference type="EMBL" id="AWM12551.1"/>
    </source>
</evidence>
<accession>A0A2U8QR50</accession>
<dbReference type="OrthoDB" id="1428164at2"/>
<dbReference type="EMBL" id="CP029463">
    <property type="protein sequence ID" value="AWM12551.1"/>
    <property type="molecule type" value="Genomic_DNA"/>
</dbReference>
<organism evidence="1 2">
    <name type="scientific">Flavobacterium sediminis</name>
    <dbReference type="NCBI Taxonomy" id="2201181"/>
    <lineage>
        <taxon>Bacteria</taxon>
        <taxon>Pseudomonadati</taxon>
        <taxon>Bacteroidota</taxon>
        <taxon>Flavobacteriia</taxon>
        <taxon>Flavobacteriales</taxon>
        <taxon>Flavobacteriaceae</taxon>
        <taxon>Flavobacterium</taxon>
    </lineage>
</organism>
<keyword evidence="2" id="KW-1185">Reference proteome</keyword>